<keyword evidence="11" id="KW-1185">Reference proteome</keyword>
<keyword evidence="2 6" id="KW-0489">Methyltransferase</keyword>
<reference evidence="10 11" key="1">
    <citation type="submission" date="2020-04" db="EMBL/GenBank/DDBJ databases">
        <title>Rhodospirillaceae bacterium KN72 isolated from deep sea.</title>
        <authorList>
            <person name="Zhang D.-C."/>
        </authorList>
    </citation>
    <scope>NUCLEOTIDE SEQUENCE [LARGE SCALE GENOMIC DNA]</scope>
    <source>
        <strain evidence="10 11">KN72</strain>
    </source>
</reference>
<evidence type="ECO:0000259" key="9">
    <source>
        <dbReference type="PROSITE" id="PS50926"/>
    </source>
</evidence>
<dbReference type="GO" id="GO:0070475">
    <property type="term" value="P:rRNA base methylation"/>
    <property type="evidence" value="ECO:0007669"/>
    <property type="project" value="TreeGrafter"/>
</dbReference>
<keyword evidence="5" id="KW-0411">Iron-sulfur</keyword>
<dbReference type="AlphaFoldDB" id="A0A7Y0HER7"/>
<feature type="active site" description="Nucleophile" evidence="6">
    <location>
        <position position="399"/>
    </location>
</feature>
<evidence type="ECO:0000313" key="10">
    <source>
        <dbReference type="EMBL" id="NMM45156.1"/>
    </source>
</evidence>
<feature type="binding site" evidence="6">
    <location>
        <position position="329"/>
    </location>
    <ligand>
        <name>S-adenosyl-L-methionine</name>
        <dbReference type="ChEBI" id="CHEBI:59789"/>
    </ligand>
</feature>
<keyword evidence="1" id="KW-0004">4Fe-4S</keyword>
<comment type="similarity">
    <text evidence="6">Belongs to the class I-like SAM-binding methyltransferase superfamily. RNA M5U methyltransferase family.</text>
</comment>
<evidence type="ECO:0000256" key="8">
    <source>
        <dbReference type="SAM" id="MobiDB-lite"/>
    </source>
</evidence>
<dbReference type="GO" id="GO:0070041">
    <property type="term" value="F:rRNA (uridine-C5-)-methyltransferase activity"/>
    <property type="evidence" value="ECO:0007669"/>
    <property type="project" value="TreeGrafter"/>
</dbReference>
<dbReference type="PROSITE" id="PS01230">
    <property type="entry name" value="TRMA_1"/>
    <property type="match status" value="1"/>
</dbReference>
<dbReference type="Gene3D" id="3.40.50.150">
    <property type="entry name" value="Vaccinia Virus protein VP39"/>
    <property type="match status" value="1"/>
</dbReference>
<keyword evidence="1" id="KW-0408">Iron</keyword>
<evidence type="ECO:0000256" key="4">
    <source>
        <dbReference type="ARBA" id="ARBA00022691"/>
    </source>
</evidence>
<dbReference type="InterPro" id="IPR010280">
    <property type="entry name" value="U5_MeTrfase_fam"/>
</dbReference>
<dbReference type="PROSITE" id="PS50926">
    <property type="entry name" value="TRAM"/>
    <property type="match status" value="1"/>
</dbReference>
<dbReference type="PANTHER" id="PTHR11061">
    <property type="entry name" value="RNA M5U METHYLTRANSFERASE"/>
    <property type="match status" value="1"/>
</dbReference>
<feature type="binding site" evidence="6">
    <location>
        <position position="308"/>
    </location>
    <ligand>
        <name>S-adenosyl-L-methionine</name>
        <dbReference type="ChEBI" id="CHEBI:59789"/>
    </ligand>
</feature>
<evidence type="ECO:0000256" key="7">
    <source>
        <dbReference type="PROSITE-ProRule" id="PRU10015"/>
    </source>
</evidence>
<feature type="region of interest" description="Disordered" evidence="8">
    <location>
        <begin position="1"/>
        <end position="25"/>
    </location>
</feature>
<dbReference type="InterPro" id="IPR002792">
    <property type="entry name" value="TRAM_dom"/>
</dbReference>
<gene>
    <name evidence="10" type="ORF">HH303_11745</name>
</gene>
<comment type="caution">
    <text evidence="10">The sequence shown here is derived from an EMBL/GenBank/DDBJ whole genome shotgun (WGS) entry which is preliminary data.</text>
</comment>
<dbReference type="PANTHER" id="PTHR11061:SF49">
    <property type="entry name" value="23S RRNA (URACIL(1939)-C(5))-METHYLTRANSFERASE RLMD"/>
    <property type="match status" value="1"/>
</dbReference>
<feature type="binding site" evidence="6">
    <location>
        <position position="373"/>
    </location>
    <ligand>
        <name>S-adenosyl-L-methionine</name>
        <dbReference type="ChEBI" id="CHEBI:59789"/>
    </ligand>
</feature>
<evidence type="ECO:0000256" key="1">
    <source>
        <dbReference type="ARBA" id="ARBA00022485"/>
    </source>
</evidence>
<dbReference type="EMBL" id="JABBNT010000003">
    <property type="protein sequence ID" value="NMM45156.1"/>
    <property type="molecule type" value="Genomic_DNA"/>
</dbReference>
<protein>
    <submittedName>
        <fullName evidence="10">Class I SAM-dependent RNA methyltransferase</fullName>
    </submittedName>
</protein>
<keyword evidence="1" id="KW-0479">Metal-binding</keyword>
<sequence>MSRRPRLTQPRHTHHRRQQSGRAEPIEALVSEIGARGDGIAQSDQGLLFVPGTAPGDRVLVRPGPRRGEGRAAELLEVLEPGPDRVDPPCPHAKSCGGCSLQHIHPDTIAGTKRSILADALAHRGFDADIVTETRSVGPGTRRRLRVAVRRLGGRTVLGFNERASGNLVDISVCPIARPELVSLFPALRKLAASLNSLGKGGDFQLTLTETGVDLLIVPMRDVDPDLGERRRMVDFAEDHDLARIAWEIDAIPEPIVARRDAVMRFGGVPVALPMGAFLQPSAEGEAILVELVRAAIPGGADAVADLYSGCGSLSLPLVADGRNVLAVEGESAPVGALRAATGGMRVQTECRDLARAPLTVRELDRFDAVVFDPPRAGAAAQAEELAHSKVPRVIAVSCNPSTLARDLRLLVDGGYVLDRVVPVDQFTWSAHVEAVAVLSRPTE</sequence>
<dbReference type="Gene3D" id="2.40.50.140">
    <property type="entry name" value="Nucleic acid-binding proteins"/>
    <property type="match status" value="1"/>
</dbReference>
<dbReference type="GO" id="GO:0051536">
    <property type="term" value="F:iron-sulfur cluster binding"/>
    <property type="evidence" value="ECO:0007669"/>
    <property type="project" value="UniProtKB-KW"/>
</dbReference>
<dbReference type="InterPro" id="IPR030390">
    <property type="entry name" value="MeTrfase_TrmA_AS"/>
</dbReference>
<feature type="active site" evidence="7">
    <location>
        <position position="399"/>
    </location>
</feature>
<evidence type="ECO:0000256" key="5">
    <source>
        <dbReference type="ARBA" id="ARBA00023014"/>
    </source>
</evidence>
<dbReference type="SUPFAM" id="SSF50249">
    <property type="entry name" value="Nucleic acid-binding proteins"/>
    <property type="match status" value="1"/>
</dbReference>
<evidence type="ECO:0000313" key="11">
    <source>
        <dbReference type="Proteomes" id="UP000539372"/>
    </source>
</evidence>
<feature type="domain" description="TRAM" evidence="9">
    <location>
        <begin position="17"/>
        <end position="77"/>
    </location>
</feature>
<dbReference type="SUPFAM" id="SSF53335">
    <property type="entry name" value="S-adenosyl-L-methionine-dependent methyltransferases"/>
    <property type="match status" value="1"/>
</dbReference>
<evidence type="ECO:0000256" key="3">
    <source>
        <dbReference type="ARBA" id="ARBA00022679"/>
    </source>
</evidence>
<dbReference type="Proteomes" id="UP000539372">
    <property type="component" value="Unassembled WGS sequence"/>
</dbReference>
<dbReference type="InterPro" id="IPR029063">
    <property type="entry name" value="SAM-dependent_MTases_sf"/>
</dbReference>
<keyword evidence="4 6" id="KW-0949">S-adenosyl-L-methionine</keyword>
<dbReference type="Pfam" id="PF05958">
    <property type="entry name" value="tRNA_U5-meth_tr"/>
    <property type="match status" value="1"/>
</dbReference>
<proteinExistence type="inferred from homology"/>
<evidence type="ECO:0000256" key="6">
    <source>
        <dbReference type="PROSITE-ProRule" id="PRU01024"/>
    </source>
</evidence>
<evidence type="ECO:0000256" key="2">
    <source>
        <dbReference type="ARBA" id="ARBA00022603"/>
    </source>
</evidence>
<accession>A0A7Y0HER7</accession>
<dbReference type="Gene3D" id="2.40.50.1070">
    <property type="match status" value="1"/>
</dbReference>
<dbReference type="RefSeq" id="WP_169625519.1">
    <property type="nucleotide sequence ID" value="NZ_JABBNT010000003.1"/>
</dbReference>
<feature type="binding site" evidence="6">
    <location>
        <position position="280"/>
    </location>
    <ligand>
        <name>S-adenosyl-L-methionine</name>
        <dbReference type="ChEBI" id="CHEBI:59789"/>
    </ligand>
</feature>
<name>A0A7Y0HER7_9PROT</name>
<dbReference type="PROSITE" id="PS51687">
    <property type="entry name" value="SAM_MT_RNA_M5U"/>
    <property type="match status" value="1"/>
</dbReference>
<organism evidence="10 11">
    <name type="scientific">Pacificispira spongiicola</name>
    <dbReference type="NCBI Taxonomy" id="2729598"/>
    <lineage>
        <taxon>Bacteria</taxon>
        <taxon>Pseudomonadati</taxon>
        <taxon>Pseudomonadota</taxon>
        <taxon>Alphaproteobacteria</taxon>
        <taxon>Rhodospirillales</taxon>
        <taxon>Rhodospirillaceae</taxon>
        <taxon>Pacificispira</taxon>
    </lineage>
</organism>
<feature type="compositionally biased region" description="Basic residues" evidence="8">
    <location>
        <begin position="1"/>
        <end position="19"/>
    </location>
</feature>
<dbReference type="InterPro" id="IPR012340">
    <property type="entry name" value="NA-bd_OB-fold"/>
</dbReference>
<keyword evidence="3 6" id="KW-0808">Transferase</keyword>